<evidence type="ECO:0000313" key="3">
    <source>
        <dbReference type="Proteomes" id="UP001516023"/>
    </source>
</evidence>
<feature type="compositionally biased region" description="Polar residues" evidence="1">
    <location>
        <begin position="308"/>
        <end position="322"/>
    </location>
</feature>
<feature type="compositionally biased region" description="Polar residues" evidence="1">
    <location>
        <begin position="56"/>
        <end position="66"/>
    </location>
</feature>
<feature type="region of interest" description="Disordered" evidence="1">
    <location>
        <begin position="33"/>
        <end position="66"/>
    </location>
</feature>
<feature type="region of interest" description="Disordered" evidence="1">
    <location>
        <begin position="306"/>
        <end position="326"/>
    </location>
</feature>
<reference evidence="2 3" key="1">
    <citation type="journal article" date="2020" name="G3 (Bethesda)">
        <title>Improved Reference Genome for Cyclotella cryptica CCMP332, a Model for Cell Wall Morphogenesis, Salinity Adaptation, and Lipid Production in Diatoms (Bacillariophyta).</title>
        <authorList>
            <person name="Roberts W.R."/>
            <person name="Downey K.M."/>
            <person name="Ruck E.C."/>
            <person name="Traller J.C."/>
            <person name="Alverson A.J."/>
        </authorList>
    </citation>
    <scope>NUCLEOTIDE SEQUENCE [LARGE SCALE GENOMIC DNA]</scope>
    <source>
        <strain evidence="2 3">CCMP332</strain>
    </source>
</reference>
<dbReference type="Proteomes" id="UP001516023">
    <property type="component" value="Unassembled WGS sequence"/>
</dbReference>
<feature type="region of interest" description="Disordered" evidence="1">
    <location>
        <begin position="236"/>
        <end position="276"/>
    </location>
</feature>
<evidence type="ECO:0000256" key="1">
    <source>
        <dbReference type="SAM" id="MobiDB-lite"/>
    </source>
</evidence>
<keyword evidence="3" id="KW-1185">Reference proteome</keyword>
<comment type="caution">
    <text evidence="2">The sequence shown here is derived from an EMBL/GenBank/DDBJ whole genome shotgun (WGS) entry which is preliminary data.</text>
</comment>
<evidence type="ECO:0000313" key="2">
    <source>
        <dbReference type="EMBL" id="KAL3802853.1"/>
    </source>
</evidence>
<organism evidence="2 3">
    <name type="scientific">Cyclotella cryptica</name>
    <dbReference type="NCBI Taxonomy" id="29204"/>
    <lineage>
        <taxon>Eukaryota</taxon>
        <taxon>Sar</taxon>
        <taxon>Stramenopiles</taxon>
        <taxon>Ochrophyta</taxon>
        <taxon>Bacillariophyta</taxon>
        <taxon>Coscinodiscophyceae</taxon>
        <taxon>Thalassiosirophycidae</taxon>
        <taxon>Stephanodiscales</taxon>
        <taxon>Stephanodiscaceae</taxon>
        <taxon>Cyclotella</taxon>
    </lineage>
</organism>
<accession>A0ABD3QR83</accession>
<gene>
    <name evidence="2" type="ORF">HJC23_007630</name>
</gene>
<proteinExistence type="predicted"/>
<dbReference type="EMBL" id="JABMIG020000017">
    <property type="protein sequence ID" value="KAL3802853.1"/>
    <property type="molecule type" value="Genomic_DNA"/>
</dbReference>
<name>A0ABD3QR83_9STRA</name>
<dbReference type="AlphaFoldDB" id="A0ABD3QR83"/>
<protein>
    <submittedName>
        <fullName evidence="2">Uncharacterized protein</fullName>
    </submittedName>
</protein>
<sequence length="522" mass="57287">MGKSSRLRAALCRVFKVRGSRQQANPKHVVLVESDDDDVATPAADDTTNSGAIPANSISNTDSCIQRSNKPIDLDEETYTSEKIGTSEKGEQAPITIEYIRQESGNASWSVQTFSAASSNEIGDLQNEPDTSQVFNQDVASHCNQLHGPTPKNPLWRSRSVPNGHNYNGKFVSSCTVDDIPATNSLEEKHSSSSPRRKMALFKNSPTGVTDLFPLEGRGTPPCMDAPLSAREGIADSSKGAMHECRNSWKSRSRSSSGEAATSHPKYIIPRHNHDNQKTNEAFLALKKELEKNEFTKAAQVIKHARSSEGSIVTTGPSQESEQQQDDRFEIIPNSPQVDSQPASRTPGGADDILGIVAVSQSESADSQCSDGDGSSFSSFDMDSIGEITIDSTTLKLIEMHKIYCDDAKTNGHHPARMKKSSMRATSAYPVELDDASIKTEENRKVTWYDDDVNLNKPFTLRTDESFDVVSTGPTKQIFHGFERSMQMVDQYLIPFAKQGLEKLLGKIQCGTNDDDLSWNKE</sequence>